<protein>
    <submittedName>
        <fullName evidence="2">Uncharacterized protein</fullName>
    </submittedName>
</protein>
<feature type="compositionally biased region" description="Basic residues" evidence="1">
    <location>
        <begin position="199"/>
        <end position="219"/>
    </location>
</feature>
<dbReference type="EMBL" id="MN739031">
    <property type="protein sequence ID" value="QHT36139.1"/>
    <property type="molecule type" value="Genomic_DNA"/>
</dbReference>
<accession>A0A6C0F6F3</accession>
<name>A0A6C0F6F3_9ZZZZ</name>
<feature type="compositionally biased region" description="Basic residues" evidence="1">
    <location>
        <begin position="1"/>
        <end position="18"/>
    </location>
</feature>
<organism evidence="2">
    <name type="scientific">viral metagenome</name>
    <dbReference type="NCBI Taxonomy" id="1070528"/>
    <lineage>
        <taxon>unclassified sequences</taxon>
        <taxon>metagenomes</taxon>
        <taxon>organismal metagenomes</taxon>
    </lineage>
</organism>
<feature type="region of interest" description="Disordered" evidence="1">
    <location>
        <begin position="193"/>
        <end position="219"/>
    </location>
</feature>
<feature type="region of interest" description="Disordered" evidence="1">
    <location>
        <begin position="132"/>
        <end position="154"/>
    </location>
</feature>
<dbReference type="AlphaFoldDB" id="A0A6C0F6F3"/>
<reference evidence="2" key="1">
    <citation type="journal article" date="2020" name="Nature">
        <title>Giant virus diversity and host interactions through global metagenomics.</title>
        <authorList>
            <person name="Schulz F."/>
            <person name="Roux S."/>
            <person name="Paez-Espino D."/>
            <person name="Jungbluth S."/>
            <person name="Walsh D.A."/>
            <person name="Denef V.J."/>
            <person name="McMahon K.D."/>
            <person name="Konstantinidis K.T."/>
            <person name="Eloe-Fadrosh E.A."/>
            <person name="Kyrpides N.C."/>
            <person name="Woyke T."/>
        </authorList>
    </citation>
    <scope>NUCLEOTIDE SEQUENCE</scope>
    <source>
        <strain evidence="2">GVMAG-M-3300009182-46</strain>
    </source>
</reference>
<sequence>MPRHKNRKLKLKKWTRKMRGGDGTMAPEQPTLSSPSWFTNLATRIKTAASNLTAKIRNIKWSGTTAEQQPKPAQEQPSNMIQNAQAAAENAGQKVQAGFDSTTKKLEEGYEKAKDTVGGFFDTEVKVPQLTQNQQQNQQQMVMAGGKRRKMTKRRKMRGGFAAYNEYTVAQTASPVEGIKTAEPTYMINASLTNSLCGGKRRTKRGKSNKRKSKGRKKH</sequence>
<proteinExistence type="predicted"/>
<feature type="region of interest" description="Disordered" evidence="1">
    <location>
        <begin position="1"/>
        <end position="35"/>
    </location>
</feature>
<evidence type="ECO:0000313" key="2">
    <source>
        <dbReference type="EMBL" id="QHT36139.1"/>
    </source>
</evidence>
<evidence type="ECO:0000256" key="1">
    <source>
        <dbReference type="SAM" id="MobiDB-lite"/>
    </source>
</evidence>